<keyword evidence="3" id="KW-1185">Reference proteome</keyword>
<accession>A0A7W9GD11</accession>
<sequence>MTGDPVAIAEAVRGRLRSKLDLSRGWVTAAGHGGLNAVHRRDAGRDPLPEQAGAEPLAWALAHLRDAGECLGTLNGLPDAGASAPVRRVSAAVPQAVTALSQAYDSCQDLATSPPQSDARTKRHADVSRRLGSVIGTLEDLQLECEDLRANFDPSARPAEQRRARHDSRQPTAGSRQPAAGSRQCGERSGSCADCRPRRDHTRGK</sequence>
<dbReference type="AlphaFoldDB" id="A0A7W9GD11"/>
<dbReference type="Proteomes" id="UP000579153">
    <property type="component" value="Unassembled WGS sequence"/>
</dbReference>
<reference evidence="2 3" key="1">
    <citation type="submission" date="2020-08" db="EMBL/GenBank/DDBJ databases">
        <title>Sequencing the genomes of 1000 actinobacteria strains.</title>
        <authorList>
            <person name="Klenk H.-P."/>
        </authorList>
    </citation>
    <scope>NUCLEOTIDE SEQUENCE [LARGE SCALE GENOMIC DNA]</scope>
    <source>
        <strain evidence="2 3">DSM 45507</strain>
    </source>
</reference>
<feature type="region of interest" description="Disordered" evidence="1">
    <location>
        <begin position="152"/>
        <end position="205"/>
    </location>
</feature>
<proteinExistence type="predicted"/>
<dbReference type="EMBL" id="JACHMB010000001">
    <property type="protein sequence ID" value="MBB5781534.1"/>
    <property type="molecule type" value="Genomic_DNA"/>
</dbReference>
<evidence type="ECO:0000256" key="1">
    <source>
        <dbReference type="SAM" id="MobiDB-lite"/>
    </source>
</evidence>
<evidence type="ECO:0000313" key="3">
    <source>
        <dbReference type="Proteomes" id="UP000579153"/>
    </source>
</evidence>
<organism evidence="2 3">
    <name type="scientific">Nonomuraea jabiensis</name>
    <dbReference type="NCBI Taxonomy" id="882448"/>
    <lineage>
        <taxon>Bacteria</taxon>
        <taxon>Bacillati</taxon>
        <taxon>Actinomycetota</taxon>
        <taxon>Actinomycetes</taxon>
        <taxon>Streptosporangiales</taxon>
        <taxon>Streptosporangiaceae</taxon>
        <taxon>Nonomuraea</taxon>
    </lineage>
</organism>
<name>A0A7W9GD11_9ACTN</name>
<gene>
    <name evidence="2" type="ORF">HD596_008290</name>
</gene>
<comment type="caution">
    <text evidence="2">The sequence shown here is derived from an EMBL/GenBank/DDBJ whole genome shotgun (WGS) entry which is preliminary data.</text>
</comment>
<protein>
    <submittedName>
        <fullName evidence="2">Uncharacterized protein</fullName>
    </submittedName>
</protein>
<dbReference type="RefSeq" id="WP_185074818.1">
    <property type="nucleotide sequence ID" value="NZ_JACHMB010000001.1"/>
</dbReference>
<evidence type="ECO:0000313" key="2">
    <source>
        <dbReference type="EMBL" id="MBB5781534.1"/>
    </source>
</evidence>